<sequence>MEHKGTVTLETERLVLRRFQLDDAPAMYRNWAGDGEVTKYLTWPTHKNVEVSEKILSEWIGQYDRPDFYNWAIVIKETGEVIGNISVVSIKEQAELIHIGYCISRSRWHQGITSEALGELIRFLFEEVHAGCVSSRHDPRNPNSGKVMKKCGMKYDGTLRHSDWNNQGICDASYYSILREEYDARKKEAG</sequence>
<dbReference type="EMBL" id="DWWU01000036">
    <property type="protein sequence ID" value="HJC15888.1"/>
    <property type="molecule type" value="Genomic_DNA"/>
</dbReference>
<reference evidence="2" key="1">
    <citation type="journal article" date="2021" name="PeerJ">
        <title>Extensive microbial diversity within the chicken gut microbiome revealed by metagenomics and culture.</title>
        <authorList>
            <person name="Gilroy R."/>
            <person name="Ravi A."/>
            <person name="Getino M."/>
            <person name="Pursley I."/>
            <person name="Horton D.L."/>
            <person name="Alikhan N.F."/>
            <person name="Baker D."/>
            <person name="Gharbi K."/>
            <person name="Hall N."/>
            <person name="Watson M."/>
            <person name="Adriaenssens E.M."/>
            <person name="Foster-Nyarko E."/>
            <person name="Jarju S."/>
            <person name="Secka A."/>
            <person name="Antonio M."/>
            <person name="Oren A."/>
            <person name="Chaudhuri R.R."/>
            <person name="La Ragione R."/>
            <person name="Hildebrand F."/>
            <person name="Pallen M.J."/>
        </authorList>
    </citation>
    <scope>NUCLEOTIDE SEQUENCE</scope>
    <source>
        <strain evidence="2">CHK185-5351</strain>
    </source>
</reference>
<comment type="caution">
    <text evidence="2">The sequence shown here is derived from an EMBL/GenBank/DDBJ whole genome shotgun (WGS) entry which is preliminary data.</text>
</comment>
<dbReference type="Pfam" id="PF13302">
    <property type="entry name" value="Acetyltransf_3"/>
    <property type="match status" value="1"/>
</dbReference>
<feature type="domain" description="N-acetyltransferase" evidence="1">
    <location>
        <begin position="14"/>
        <end position="180"/>
    </location>
</feature>
<dbReference type="Gene3D" id="3.40.630.30">
    <property type="match status" value="1"/>
</dbReference>
<proteinExistence type="predicted"/>
<evidence type="ECO:0000313" key="3">
    <source>
        <dbReference type="Proteomes" id="UP000823849"/>
    </source>
</evidence>
<dbReference type="AlphaFoldDB" id="A0A9D2NC82"/>
<dbReference type="InterPro" id="IPR051531">
    <property type="entry name" value="N-acetyltransferase"/>
</dbReference>
<accession>A0A9D2NC82</accession>
<dbReference type="InterPro" id="IPR016181">
    <property type="entry name" value="Acyl_CoA_acyltransferase"/>
</dbReference>
<organism evidence="2 3">
    <name type="scientific">Candidatus Fusicatenibacter intestinigallinarum</name>
    <dbReference type="NCBI Taxonomy" id="2838598"/>
    <lineage>
        <taxon>Bacteria</taxon>
        <taxon>Bacillati</taxon>
        <taxon>Bacillota</taxon>
        <taxon>Clostridia</taxon>
        <taxon>Lachnospirales</taxon>
        <taxon>Lachnospiraceae</taxon>
        <taxon>Fusicatenibacter</taxon>
    </lineage>
</organism>
<dbReference type="PANTHER" id="PTHR43792:SF1">
    <property type="entry name" value="N-ACETYLTRANSFERASE DOMAIN-CONTAINING PROTEIN"/>
    <property type="match status" value="1"/>
</dbReference>
<dbReference type="PANTHER" id="PTHR43792">
    <property type="entry name" value="GNAT FAMILY, PUTATIVE (AFU_ORTHOLOGUE AFUA_3G00765)-RELATED-RELATED"/>
    <property type="match status" value="1"/>
</dbReference>
<dbReference type="InterPro" id="IPR000182">
    <property type="entry name" value="GNAT_dom"/>
</dbReference>
<dbReference type="Proteomes" id="UP000823849">
    <property type="component" value="Unassembled WGS sequence"/>
</dbReference>
<protein>
    <submittedName>
        <fullName evidence="2">GNAT family N-acetyltransferase</fullName>
    </submittedName>
</protein>
<name>A0A9D2NC82_9FIRM</name>
<evidence type="ECO:0000313" key="2">
    <source>
        <dbReference type="EMBL" id="HJC15888.1"/>
    </source>
</evidence>
<dbReference type="PROSITE" id="PS51186">
    <property type="entry name" value="GNAT"/>
    <property type="match status" value="1"/>
</dbReference>
<dbReference type="SUPFAM" id="SSF55729">
    <property type="entry name" value="Acyl-CoA N-acyltransferases (Nat)"/>
    <property type="match status" value="1"/>
</dbReference>
<evidence type="ECO:0000259" key="1">
    <source>
        <dbReference type="PROSITE" id="PS51186"/>
    </source>
</evidence>
<reference evidence="2" key="2">
    <citation type="submission" date="2021-04" db="EMBL/GenBank/DDBJ databases">
        <authorList>
            <person name="Gilroy R."/>
        </authorList>
    </citation>
    <scope>NUCLEOTIDE SEQUENCE</scope>
    <source>
        <strain evidence="2">CHK185-5351</strain>
    </source>
</reference>
<gene>
    <name evidence="2" type="ORF">H9705_08720</name>
</gene>
<dbReference type="GO" id="GO:0016747">
    <property type="term" value="F:acyltransferase activity, transferring groups other than amino-acyl groups"/>
    <property type="evidence" value="ECO:0007669"/>
    <property type="project" value="InterPro"/>
</dbReference>